<evidence type="ECO:0000256" key="3">
    <source>
        <dbReference type="ARBA" id="ARBA00023014"/>
    </source>
</evidence>
<dbReference type="Gene3D" id="3.30.70.20">
    <property type="match status" value="1"/>
</dbReference>
<feature type="domain" description="4Fe-4S ferredoxin-type" evidence="4">
    <location>
        <begin position="274"/>
        <end position="302"/>
    </location>
</feature>
<evidence type="ECO:0000313" key="5">
    <source>
        <dbReference type="EMBL" id="TGY43867.1"/>
    </source>
</evidence>
<feature type="domain" description="4Fe-4S ferredoxin-type" evidence="4">
    <location>
        <begin position="234"/>
        <end position="264"/>
    </location>
</feature>
<protein>
    <submittedName>
        <fullName evidence="5">4Fe-4S dicluster domain-containing protein</fullName>
    </submittedName>
</protein>
<dbReference type="GO" id="GO:0046872">
    <property type="term" value="F:metal ion binding"/>
    <property type="evidence" value="ECO:0007669"/>
    <property type="project" value="UniProtKB-KW"/>
</dbReference>
<keyword evidence="3" id="KW-0411">Iron-sulfur</keyword>
<dbReference type="PROSITE" id="PS51379">
    <property type="entry name" value="4FE4S_FER_2"/>
    <property type="match status" value="2"/>
</dbReference>
<gene>
    <name evidence="5" type="ORF">E5347_03365</name>
</gene>
<dbReference type="GO" id="GO:0051539">
    <property type="term" value="F:4 iron, 4 sulfur cluster binding"/>
    <property type="evidence" value="ECO:0007669"/>
    <property type="project" value="InterPro"/>
</dbReference>
<name>A0A4S2DNB0_9CLOT</name>
<dbReference type="Proteomes" id="UP000306888">
    <property type="component" value="Unassembled WGS sequence"/>
</dbReference>
<dbReference type="GO" id="GO:0009055">
    <property type="term" value="F:electron transfer activity"/>
    <property type="evidence" value="ECO:0007669"/>
    <property type="project" value="InterPro"/>
</dbReference>
<dbReference type="PROSITE" id="PS00198">
    <property type="entry name" value="4FE4S_FER_1"/>
    <property type="match status" value="1"/>
</dbReference>
<dbReference type="GO" id="GO:0016020">
    <property type="term" value="C:membrane"/>
    <property type="evidence" value="ECO:0007669"/>
    <property type="project" value="InterPro"/>
</dbReference>
<keyword evidence="1" id="KW-0479">Metal-binding</keyword>
<dbReference type="EMBL" id="SRYR01000001">
    <property type="protein sequence ID" value="TGY43867.1"/>
    <property type="molecule type" value="Genomic_DNA"/>
</dbReference>
<keyword evidence="2" id="KW-0408">Iron</keyword>
<organism evidence="5 6">
    <name type="scientific">Clostridium sartagoforme</name>
    <dbReference type="NCBI Taxonomy" id="84031"/>
    <lineage>
        <taxon>Bacteria</taxon>
        <taxon>Bacillati</taxon>
        <taxon>Bacillota</taxon>
        <taxon>Clostridia</taxon>
        <taxon>Eubacteriales</taxon>
        <taxon>Clostridiaceae</taxon>
        <taxon>Clostridium</taxon>
    </lineage>
</organism>
<dbReference type="InterPro" id="IPR017900">
    <property type="entry name" value="4Fe4S_Fe_S_CS"/>
</dbReference>
<reference evidence="5 6" key="1">
    <citation type="submission" date="2019-04" db="EMBL/GenBank/DDBJ databases">
        <title>Microbes associate with the intestines of laboratory mice.</title>
        <authorList>
            <person name="Navarre W."/>
            <person name="Wong E."/>
            <person name="Huang K."/>
            <person name="Tropini C."/>
            <person name="Ng K."/>
            <person name="Yu B."/>
        </authorList>
    </citation>
    <scope>NUCLEOTIDE SEQUENCE [LARGE SCALE GENOMIC DNA]</scope>
    <source>
        <strain evidence="5 6">NM50_B9-20</strain>
    </source>
</reference>
<dbReference type="PANTHER" id="PTHR43034">
    <property type="entry name" value="ION-TRANSLOCATING OXIDOREDUCTASE COMPLEX SUBUNIT C"/>
    <property type="match status" value="1"/>
</dbReference>
<dbReference type="AlphaFoldDB" id="A0A4S2DNB0"/>
<keyword evidence="6" id="KW-1185">Reference proteome</keyword>
<dbReference type="RefSeq" id="WP_136004644.1">
    <property type="nucleotide sequence ID" value="NZ_SRYR01000001.1"/>
</dbReference>
<evidence type="ECO:0000259" key="4">
    <source>
        <dbReference type="PROSITE" id="PS51379"/>
    </source>
</evidence>
<comment type="caution">
    <text evidence="5">The sequence shown here is derived from an EMBL/GenBank/DDBJ whole genome shotgun (WGS) entry which is preliminary data.</text>
</comment>
<dbReference type="InterPro" id="IPR017896">
    <property type="entry name" value="4Fe4S_Fe-S-bd"/>
</dbReference>
<dbReference type="Pfam" id="PF12838">
    <property type="entry name" value="Fer4_7"/>
    <property type="match status" value="1"/>
</dbReference>
<dbReference type="OrthoDB" id="9767754at2"/>
<accession>A0A4S2DNB0</accession>
<evidence type="ECO:0000256" key="2">
    <source>
        <dbReference type="ARBA" id="ARBA00023004"/>
    </source>
</evidence>
<evidence type="ECO:0000313" key="6">
    <source>
        <dbReference type="Proteomes" id="UP000306888"/>
    </source>
</evidence>
<dbReference type="SUPFAM" id="SSF46548">
    <property type="entry name" value="alpha-helical ferredoxin"/>
    <property type="match status" value="1"/>
</dbReference>
<dbReference type="InterPro" id="IPR010208">
    <property type="entry name" value="Ion_transpt_RnfC/RsxC"/>
</dbReference>
<evidence type="ECO:0000256" key="1">
    <source>
        <dbReference type="ARBA" id="ARBA00022723"/>
    </source>
</evidence>
<sequence>MLCNLFNNVNVSNKMFILKDAKLCEVLNEENTDLESFTKDLQEKTKETLKNFKGKKVIVKAFSFQPNLNGYKVIANERKDDLKIGFEKLKELCDLKVVVSKEDKELITSLKEFSDVTTVKRIEELNSDKLASKIFSSTDNVLIIDIVDVIRIGQVSKGKIAESFITVYGSAVEGNKVLALKKEATYREIIEAVNGSVDKIAKVVDGGSLNGKQVYNLDNKITSESRSILFLSNEDLPSNEAYSCINCSKCLRACPEGLNPIKLYDLYKRNEKEEFIKFGGDKCIDCGLCSYVCPSNIEIAQAIKTAKTFK</sequence>
<proteinExistence type="predicted"/>
<dbReference type="PANTHER" id="PTHR43034:SF2">
    <property type="entry name" value="ION-TRANSLOCATING OXIDOREDUCTASE COMPLEX SUBUNIT C"/>
    <property type="match status" value="1"/>
</dbReference>